<dbReference type="Proteomes" id="UP000187412">
    <property type="component" value="Unassembled WGS sequence"/>
</dbReference>
<name>A0ABX3H617_PAEBO</name>
<evidence type="ECO:0000313" key="1">
    <source>
        <dbReference type="EMBL" id="OMD45884.1"/>
    </source>
</evidence>
<keyword evidence="2" id="KW-1185">Reference proteome</keyword>
<evidence type="ECO:0000313" key="2">
    <source>
        <dbReference type="Proteomes" id="UP000187412"/>
    </source>
</evidence>
<dbReference type="RefSeq" id="WP_076112081.1">
    <property type="nucleotide sequence ID" value="NZ_MPTB01000023.1"/>
</dbReference>
<proteinExistence type="predicted"/>
<dbReference type="PROSITE" id="PS51257">
    <property type="entry name" value="PROKAR_LIPOPROTEIN"/>
    <property type="match status" value="1"/>
</dbReference>
<protein>
    <submittedName>
        <fullName evidence="1">Uncharacterized protein</fullName>
    </submittedName>
</protein>
<accession>A0ABX3H617</accession>
<organism evidence="1 2">
    <name type="scientific">Paenibacillus borealis</name>
    <dbReference type="NCBI Taxonomy" id="160799"/>
    <lineage>
        <taxon>Bacteria</taxon>
        <taxon>Bacillati</taxon>
        <taxon>Bacillota</taxon>
        <taxon>Bacilli</taxon>
        <taxon>Bacillales</taxon>
        <taxon>Paenibacillaceae</taxon>
        <taxon>Paenibacillus</taxon>
    </lineage>
</organism>
<sequence>MRKIKIWEAVVCIILLLAAVGCASSYQAPSVVEIQSMTGLDGKPEGLDSPLSPVLEDVYDRSISTEVYSVE</sequence>
<dbReference type="EMBL" id="MPTB01000023">
    <property type="protein sequence ID" value="OMD45884.1"/>
    <property type="molecule type" value="Genomic_DNA"/>
</dbReference>
<reference evidence="1 2" key="1">
    <citation type="submission" date="2016-10" db="EMBL/GenBank/DDBJ databases">
        <title>Paenibacillus species isolates.</title>
        <authorList>
            <person name="Beno S.M."/>
        </authorList>
    </citation>
    <scope>NUCLEOTIDE SEQUENCE [LARGE SCALE GENOMIC DNA]</scope>
    <source>
        <strain evidence="1 2">FSL H7-0744</strain>
    </source>
</reference>
<gene>
    <name evidence="1" type="ORF">BSK56_18110</name>
</gene>
<comment type="caution">
    <text evidence="1">The sequence shown here is derived from an EMBL/GenBank/DDBJ whole genome shotgun (WGS) entry which is preliminary data.</text>
</comment>